<dbReference type="AlphaFoldDB" id="A0A8H6INN0"/>
<reference evidence="1 2" key="1">
    <citation type="journal article" date="2020" name="Phytopathology">
        <title>Genome Sequence Resources of Colletotrichum truncatum, C. plurivorum, C. musicola, and C. sojae: Four Species Pathogenic to Soybean (Glycine max).</title>
        <authorList>
            <person name="Rogerio F."/>
            <person name="Boufleur T.R."/>
            <person name="Ciampi-Guillardi M."/>
            <person name="Sukno S.A."/>
            <person name="Thon M.R."/>
            <person name="Massola Junior N.S."/>
            <person name="Baroncelli R."/>
        </authorList>
    </citation>
    <scope>NUCLEOTIDE SEQUENCE [LARGE SCALE GENOMIC DNA]</scope>
    <source>
        <strain evidence="1 2">LFN0009</strain>
    </source>
</reference>
<sequence length="171" mass="19063">MHPPPPNLKMITPDHSLTFANFASANFTLTEVAMPTAPDVRMIQEISGDHSLLERSGQQVMSWTKGCYFGKSGQDDVALCWQEMEALQSFCVGVESPERGFFKPIQSRYKVKYSDGSTNTGWIVPSDNPADPYTFPSSMNYHIVVMSHAVKDQLELQITIEDRSAAPKSDE</sequence>
<accession>A0A8H6INN0</accession>
<dbReference type="Proteomes" id="UP000652219">
    <property type="component" value="Unassembled WGS sequence"/>
</dbReference>
<comment type="caution">
    <text evidence="1">The sequence shown here is derived from an EMBL/GenBank/DDBJ whole genome shotgun (WGS) entry which is preliminary data.</text>
</comment>
<keyword evidence="2" id="KW-1185">Reference proteome</keyword>
<evidence type="ECO:0000313" key="1">
    <source>
        <dbReference type="EMBL" id="KAF6787299.1"/>
    </source>
</evidence>
<evidence type="ECO:0000313" key="2">
    <source>
        <dbReference type="Proteomes" id="UP000652219"/>
    </source>
</evidence>
<name>A0A8H6INN0_9PEZI</name>
<gene>
    <name evidence="1" type="ORF">CSOJ01_15259</name>
</gene>
<protein>
    <submittedName>
        <fullName evidence="1">Uncharacterized protein</fullName>
    </submittedName>
</protein>
<proteinExistence type="predicted"/>
<organism evidence="1 2">
    <name type="scientific">Colletotrichum sojae</name>
    <dbReference type="NCBI Taxonomy" id="2175907"/>
    <lineage>
        <taxon>Eukaryota</taxon>
        <taxon>Fungi</taxon>
        <taxon>Dikarya</taxon>
        <taxon>Ascomycota</taxon>
        <taxon>Pezizomycotina</taxon>
        <taxon>Sordariomycetes</taxon>
        <taxon>Hypocreomycetidae</taxon>
        <taxon>Glomerellales</taxon>
        <taxon>Glomerellaceae</taxon>
        <taxon>Colletotrichum</taxon>
        <taxon>Colletotrichum orchidearum species complex</taxon>
    </lineage>
</organism>
<dbReference type="EMBL" id="WIGN01000606">
    <property type="protein sequence ID" value="KAF6787299.1"/>
    <property type="molecule type" value="Genomic_DNA"/>
</dbReference>